<dbReference type="Gene3D" id="1.10.1280.10">
    <property type="entry name" value="Di-copper center containing domain from catechol oxidase"/>
    <property type="match status" value="1"/>
</dbReference>
<dbReference type="PROSITE" id="PS00497">
    <property type="entry name" value="TYROSINASE_1"/>
    <property type="match status" value="1"/>
</dbReference>
<name>A0A3R7GQK8_9STRA</name>
<comment type="caution">
    <text evidence="6">The sequence shown here is derived from an EMBL/GenBank/DDBJ whole genome shotgun (WGS) entry which is preliminary data.</text>
</comment>
<dbReference type="PANTHER" id="PTHR11474">
    <property type="entry name" value="TYROSINASE FAMILY MEMBER"/>
    <property type="match status" value="1"/>
</dbReference>
<sequence>MMTTAEKNTYKGALAAAMDSGAYIKFVEMHTEMKSEMEAHRQCMFIYWHRLLLVVFENMLRGQGSQYACVTVPYFNWIVASSRVTAGTCTSFGNCLAITKELGGFTSGTQRTLSINGISNSGRCATESPLDHFCQLSSTTGLACAKCVPRSDWSTARVPSAAGYASVRQQVFNGKNIGEMSPLVEQGCHNNVHANLGSTMGTFASPSDPIFWSHHAMVDLLHVVFHKCRVGTTRLTFDEKASNPVAWTSCARRDSGVFSPTDVITMRTGERGVNPIDGRTDPKIGKYFTGVPSQFAGLMDIRDLGSSSYGYYISGQVATMYNQCDASPTSRKLEEMMEATGVKPPSMCSSKDTKGDYISPDGIHVDGYDVQGDVNWYEHISQDDGHADVVVLDTSKVPSDESEERVANWYDQTIDAMGGDSHENMADLERQACMYENQCLGGTQEYSEEFKAIWHVTEPRCKSIVDAINNGSQSITYESWREDMERNFGCPQPTNTTYAVNSTSSSNSLYTTNATSAGSWSSDYTQEASDYVAQVDQSESDRPNTLVFPTSAQDLGPP</sequence>
<evidence type="ECO:0000313" key="6">
    <source>
        <dbReference type="EMBL" id="RLN70345.1"/>
    </source>
</evidence>
<proteinExistence type="predicted"/>
<dbReference type="PANTHER" id="PTHR11474:SF126">
    <property type="entry name" value="TYROSINASE-LIKE PROTEIN TYR-1-RELATED"/>
    <property type="match status" value="1"/>
</dbReference>
<evidence type="ECO:0000256" key="2">
    <source>
        <dbReference type="ARBA" id="ARBA00023008"/>
    </source>
</evidence>
<reference evidence="6 7" key="1">
    <citation type="submission" date="2018-07" db="EMBL/GenBank/DDBJ databases">
        <title>Genome sequencing of oomycete isolates from Chile give support for New Zealand origin for Phytophthora kernoviae and make available the first Nothophytophthora sp. genome.</title>
        <authorList>
            <person name="Studholme D.J."/>
            <person name="Sanfuentes E."/>
            <person name="Panda P."/>
            <person name="Hill R."/>
            <person name="Sambles C."/>
            <person name="Grant M."/>
            <person name="Williams N.M."/>
            <person name="Mcdougal R.L."/>
        </authorList>
    </citation>
    <scope>NUCLEOTIDE SEQUENCE [LARGE SCALE GENOMIC DNA]</scope>
    <source>
        <strain evidence="6">Chile7</strain>
    </source>
</reference>
<dbReference type="EMBL" id="MBAD02000255">
    <property type="protein sequence ID" value="RLN70345.1"/>
    <property type="molecule type" value="Genomic_DNA"/>
</dbReference>
<dbReference type="InterPro" id="IPR050316">
    <property type="entry name" value="Tyrosinase/Hemocyanin"/>
</dbReference>
<protein>
    <recommendedName>
        <fullName evidence="4 5">Tyrosinase copper-binding domain-containing protein</fullName>
    </recommendedName>
</protein>
<dbReference type="PRINTS" id="PR00092">
    <property type="entry name" value="TYROSINASE"/>
</dbReference>
<organism evidence="6 7">
    <name type="scientific">Phytophthora kernoviae</name>
    <dbReference type="NCBI Taxonomy" id="325452"/>
    <lineage>
        <taxon>Eukaryota</taxon>
        <taxon>Sar</taxon>
        <taxon>Stramenopiles</taxon>
        <taxon>Oomycota</taxon>
        <taxon>Peronosporomycetes</taxon>
        <taxon>Peronosporales</taxon>
        <taxon>Peronosporaceae</taxon>
        <taxon>Phytophthora</taxon>
    </lineage>
</organism>
<dbReference type="SUPFAM" id="SSF48056">
    <property type="entry name" value="Di-copper centre-containing domain"/>
    <property type="match status" value="1"/>
</dbReference>
<evidence type="ECO:0000256" key="1">
    <source>
        <dbReference type="ARBA" id="ARBA00022723"/>
    </source>
</evidence>
<evidence type="ECO:0000259" key="4">
    <source>
        <dbReference type="PROSITE" id="PS00497"/>
    </source>
</evidence>
<accession>A0A3R7GQK8</accession>
<dbReference type="GO" id="GO:0016491">
    <property type="term" value="F:oxidoreductase activity"/>
    <property type="evidence" value="ECO:0007669"/>
    <property type="project" value="InterPro"/>
</dbReference>
<evidence type="ECO:0000256" key="3">
    <source>
        <dbReference type="SAM" id="MobiDB-lite"/>
    </source>
</evidence>
<dbReference type="PROSITE" id="PS00498">
    <property type="entry name" value="TYROSINASE_2"/>
    <property type="match status" value="1"/>
</dbReference>
<feature type="compositionally biased region" description="Polar residues" evidence="3">
    <location>
        <begin position="547"/>
        <end position="558"/>
    </location>
</feature>
<feature type="domain" description="Tyrosinase copper-binding" evidence="4">
    <location>
        <begin position="40"/>
        <end position="57"/>
    </location>
</feature>
<dbReference type="GO" id="GO:0046872">
    <property type="term" value="F:metal ion binding"/>
    <property type="evidence" value="ECO:0007669"/>
    <property type="project" value="UniProtKB-KW"/>
</dbReference>
<keyword evidence="2" id="KW-0186">Copper</keyword>
<feature type="region of interest" description="Disordered" evidence="3">
    <location>
        <begin position="531"/>
        <end position="558"/>
    </location>
</feature>
<feature type="domain" description="Tyrosinase copper-binding" evidence="5">
    <location>
        <begin position="208"/>
        <end position="219"/>
    </location>
</feature>
<dbReference type="Proteomes" id="UP000284657">
    <property type="component" value="Unassembled WGS sequence"/>
</dbReference>
<dbReference type="InterPro" id="IPR002227">
    <property type="entry name" value="Tyrosinase_Cu-bd"/>
</dbReference>
<dbReference type="InterPro" id="IPR008922">
    <property type="entry name" value="Di-copper_centre_dom_sf"/>
</dbReference>
<dbReference type="Pfam" id="PF00264">
    <property type="entry name" value="Tyrosinase"/>
    <property type="match status" value="1"/>
</dbReference>
<evidence type="ECO:0000313" key="7">
    <source>
        <dbReference type="Proteomes" id="UP000284657"/>
    </source>
</evidence>
<dbReference type="AlphaFoldDB" id="A0A3R7GQK8"/>
<gene>
    <name evidence="6" type="ORF">BBJ29_008869</name>
</gene>
<evidence type="ECO:0000259" key="5">
    <source>
        <dbReference type="PROSITE" id="PS00498"/>
    </source>
</evidence>
<keyword evidence="1" id="KW-0479">Metal-binding</keyword>